<dbReference type="OrthoDB" id="6155036at2759"/>
<dbReference type="AlphaFoldDB" id="A0A8B6H817"/>
<keyword evidence="4" id="KW-1185">Reference proteome</keyword>
<evidence type="ECO:0000256" key="2">
    <source>
        <dbReference type="SAM" id="MobiDB-lite"/>
    </source>
</evidence>
<dbReference type="Proteomes" id="UP000596742">
    <property type="component" value="Unassembled WGS sequence"/>
</dbReference>
<proteinExistence type="predicted"/>
<organism evidence="3 4">
    <name type="scientific">Mytilus galloprovincialis</name>
    <name type="common">Mediterranean mussel</name>
    <dbReference type="NCBI Taxonomy" id="29158"/>
    <lineage>
        <taxon>Eukaryota</taxon>
        <taxon>Metazoa</taxon>
        <taxon>Spiralia</taxon>
        <taxon>Lophotrochozoa</taxon>
        <taxon>Mollusca</taxon>
        <taxon>Bivalvia</taxon>
        <taxon>Autobranchia</taxon>
        <taxon>Pteriomorphia</taxon>
        <taxon>Mytilida</taxon>
        <taxon>Mytiloidea</taxon>
        <taxon>Mytilidae</taxon>
        <taxon>Mytilinae</taxon>
        <taxon>Mytilus</taxon>
    </lineage>
</organism>
<keyword evidence="1" id="KW-0175">Coiled coil</keyword>
<reference evidence="3" key="1">
    <citation type="submission" date="2018-11" db="EMBL/GenBank/DDBJ databases">
        <authorList>
            <person name="Alioto T."/>
            <person name="Alioto T."/>
        </authorList>
    </citation>
    <scope>NUCLEOTIDE SEQUENCE</scope>
</reference>
<dbReference type="PANTHER" id="PTHR33845">
    <property type="entry name" value="C2H2-TYPE DOMAIN-CONTAINING PROTEIN"/>
    <property type="match status" value="1"/>
</dbReference>
<sequence length="721" mass="82135">MTDYVPEFSSRTTVDSYSQPDHVEADEEHTCMSITNRRKRKAEECLDDLVLSQETDQSLAGGSQVSEASVCVIEKLDKLNEFLSLSGISPVKKIQGPLESASARTIQRYKLKARQCLNSVFETICPGEAPFLEAELYPESLKDNTMKTLLEIYTKADTWMFRRQVLSILTEQLNYDGLRKMIPNITQWRYYEAKRHTDKSGAGQPVQPSKQQREKFDARCLEHFIDFITSNQIIKDLPFGDKTLRLSTGEIRNIPNVVRSIAPVSIIKQYNQLCEEDQVKPLGTSTLYKLLDECAASVRKSMEGLDNYITEGGRAFVELEKLVVLLPEDTQALKARLQEAKQYLKTDMKIHVRQTSTVADHCAPYALSTSDPCFRGVCDHEHDSRCDSCSDMADLFDMLLTKVIANTWENRDSVLYTVEKALEDIKEWKKHLVRARNQEEARRNLTDKMKENEALITFDWAMKFLPRKYREGQVDWYAKRGLNWHISVSLMKKGVTFDSITHVHIFENPTSQDADVTSQIMVDVVTDLVKVLPTLNKFHLFSDNAGCYKSSTTLTQLHSGLGNLLDTYNFSEAQNGKGPCDRKASHIKSSIKRYVNEGNDVITAQQMKQAIDQNQQGKYKVKVVNAVTNLDSGANIVKSNIPEITSLHNFKFTEDALVVWKAYNIGEGKRILWTQLKSNSNKELSVVLDWRDVALTRFQEGMLYLELSKRVIDTNGTQSNF</sequence>
<gene>
    <name evidence="3" type="ORF">MGAL_10B004632</name>
</gene>
<feature type="region of interest" description="Disordered" evidence="2">
    <location>
        <begin position="1"/>
        <end position="26"/>
    </location>
</feature>
<feature type="compositionally biased region" description="Polar residues" evidence="2">
    <location>
        <begin position="9"/>
        <end position="19"/>
    </location>
</feature>
<name>A0A8B6H817_MYTGA</name>
<protein>
    <submittedName>
        <fullName evidence="3">Uncharacterized protein</fullName>
    </submittedName>
</protein>
<comment type="caution">
    <text evidence="3">The sequence shown here is derived from an EMBL/GenBank/DDBJ whole genome shotgun (WGS) entry which is preliminary data.</text>
</comment>
<dbReference type="EMBL" id="UYJE01009603">
    <property type="protein sequence ID" value="VDI74749.1"/>
    <property type="molecule type" value="Genomic_DNA"/>
</dbReference>
<evidence type="ECO:0000313" key="4">
    <source>
        <dbReference type="Proteomes" id="UP000596742"/>
    </source>
</evidence>
<evidence type="ECO:0000256" key="1">
    <source>
        <dbReference type="SAM" id="Coils"/>
    </source>
</evidence>
<evidence type="ECO:0000313" key="3">
    <source>
        <dbReference type="EMBL" id="VDI74749.1"/>
    </source>
</evidence>
<feature type="coiled-coil region" evidence="1">
    <location>
        <begin position="418"/>
        <end position="455"/>
    </location>
</feature>
<accession>A0A8B6H817</accession>
<dbReference type="PANTHER" id="PTHR33845:SF1">
    <property type="entry name" value="C2H2-TYPE DOMAIN-CONTAINING PROTEIN"/>
    <property type="match status" value="1"/>
</dbReference>